<dbReference type="InterPro" id="IPR052350">
    <property type="entry name" value="Metallo-dep_Lactonases"/>
</dbReference>
<feature type="non-terminal residue" evidence="1">
    <location>
        <position position="107"/>
    </location>
</feature>
<dbReference type="InterPro" id="IPR032466">
    <property type="entry name" value="Metal_Hydrolase"/>
</dbReference>
<dbReference type="AlphaFoldDB" id="X0VE49"/>
<comment type="caution">
    <text evidence="1">The sequence shown here is derived from an EMBL/GenBank/DDBJ whole genome shotgun (WGS) entry which is preliminary data.</text>
</comment>
<name>X0VE49_9ZZZZ</name>
<reference evidence="1" key="1">
    <citation type="journal article" date="2014" name="Front. Microbiol.">
        <title>High frequency of phylogenetically diverse reductive dehalogenase-homologous genes in deep subseafloor sedimentary metagenomes.</title>
        <authorList>
            <person name="Kawai M."/>
            <person name="Futagami T."/>
            <person name="Toyoda A."/>
            <person name="Takaki Y."/>
            <person name="Nishi S."/>
            <person name="Hori S."/>
            <person name="Arai W."/>
            <person name="Tsubouchi T."/>
            <person name="Morono Y."/>
            <person name="Uchiyama I."/>
            <person name="Ito T."/>
            <person name="Fujiyama A."/>
            <person name="Inagaki F."/>
            <person name="Takami H."/>
        </authorList>
    </citation>
    <scope>NUCLEOTIDE SEQUENCE</scope>
    <source>
        <strain evidence="1">Expedition CK06-06</strain>
    </source>
</reference>
<evidence type="ECO:0000313" key="1">
    <source>
        <dbReference type="EMBL" id="GAG16625.1"/>
    </source>
</evidence>
<dbReference type="SUPFAM" id="SSF51556">
    <property type="entry name" value="Metallo-dependent hydrolases"/>
    <property type="match status" value="1"/>
</dbReference>
<gene>
    <name evidence="1" type="ORF">S01H1_50619</name>
</gene>
<protein>
    <recommendedName>
        <fullName evidence="2">Amidohydrolase-related domain-containing protein</fullName>
    </recommendedName>
</protein>
<organism evidence="1">
    <name type="scientific">marine sediment metagenome</name>
    <dbReference type="NCBI Taxonomy" id="412755"/>
    <lineage>
        <taxon>unclassified sequences</taxon>
        <taxon>metagenomes</taxon>
        <taxon>ecological metagenomes</taxon>
    </lineage>
</organism>
<dbReference type="EMBL" id="BARS01032621">
    <property type="protein sequence ID" value="GAG16625.1"/>
    <property type="molecule type" value="Genomic_DNA"/>
</dbReference>
<dbReference type="PANTHER" id="PTHR43569">
    <property type="entry name" value="AMIDOHYDROLASE"/>
    <property type="match status" value="1"/>
</dbReference>
<accession>X0VE49</accession>
<proteinExistence type="predicted"/>
<dbReference type="Gene3D" id="3.20.20.140">
    <property type="entry name" value="Metal-dependent hydrolases"/>
    <property type="match status" value="1"/>
</dbReference>
<sequence>MNLNIPIIDTHVHLWDPDKIIYPWLSDYPQFNKKFDLEDYRQATALINIDSIVFEECSAERSMAVKEAGWIASLTRDNNIIKGIVARAPLEDGDKVKAVVEQLIEIP</sequence>
<dbReference type="PANTHER" id="PTHR43569:SF2">
    <property type="entry name" value="AMIDOHYDROLASE-RELATED DOMAIN-CONTAINING PROTEIN"/>
    <property type="match status" value="1"/>
</dbReference>
<evidence type="ECO:0008006" key="2">
    <source>
        <dbReference type="Google" id="ProtNLM"/>
    </source>
</evidence>